<name>A0A1A5YJR3_9BACL</name>
<evidence type="ECO:0000259" key="2">
    <source>
        <dbReference type="Pfam" id="PF05569"/>
    </source>
</evidence>
<keyword evidence="1" id="KW-1133">Transmembrane helix</keyword>
<accession>A0A1A5YJR3</accession>
<dbReference type="Pfam" id="PF05569">
    <property type="entry name" value="Peptidase_M56"/>
    <property type="match status" value="1"/>
</dbReference>
<gene>
    <name evidence="3" type="ORF">A7K91_13695</name>
</gene>
<protein>
    <recommendedName>
        <fullName evidence="2">Peptidase M56 domain-containing protein</fullName>
    </recommendedName>
</protein>
<dbReference type="STRING" id="1844972.A7K91_13695"/>
<comment type="caution">
    <text evidence="3">The sequence shown here is derived from an EMBL/GenBank/DDBJ whole genome shotgun (WGS) entry which is preliminary data.</text>
</comment>
<keyword evidence="1" id="KW-0472">Membrane</keyword>
<dbReference type="OrthoDB" id="9770467at2"/>
<sequence>MIKWLLMTTLAGSIASLCLILLKTKLAAKCGGRWYYYVSLSVLLLFLVPLQFNVPALYPQSFIQESGAASFNGSTAAAAETKVQELAVSSAEGLATPGAVHSPAGSAEAWIIGIWVVGFVVMLSFYFLGYFRFKRKALQGMRIDHAEGLNVMASQHVHSPMLIGFFKPQIVFPLKHMSMEDYQLALKHELIHHKQKDAWLKLIAVIVNCLHWFNPISYLALANISEACEYSVDEALSKSMNSTDRKRYSEMILHFASQSSPAFNSGLAQPKKQLYRRFKLILSRSTGRGQTLVGIVTAVMIAAVALFSSSLVFAKAPQPITEYSGGIKTYYNTDKTLEDNVQSALGNASVGVYPAGLYIDENGLKVDSFNTTAPYYKVGIQWQDKTNSGVAALTQTTLSIQNRTVTVAFGEKAAAYKNDSVIKKMITNQIEFELEYENKRFAYDHAAFIDELIQRGVYVINEILPPEQFTFLLSNMQNGDITGHKLLTAYDKKAKITDVFNGSAKLPRSVLDRMTDGSEGVQLGKVFVIKSGETLAMDVKETTDRSPTISLAVIDEATGRVAYWNPLAQSGTRSIFVPGESSANRSYKIVASGEGEDKAKVEIFTYKSGEEETRQPSNDFLPVILR</sequence>
<dbReference type="PANTHER" id="PTHR34978">
    <property type="entry name" value="POSSIBLE SENSOR-TRANSDUCER PROTEIN BLAR"/>
    <property type="match status" value="1"/>
</dbReference>
<dbReference type="AlphaFoldDB" id="A0A1A5YJR3"/>
<dbReference type="InterPro" id="IPR052173">
    <property type="entry name" value="Beta-lactam_resp_regulator"/>
</dbReference>
<dbReference type="Proteomes" id="UP000092024">
    <property type="component" value="Unassembled WGS sequence"/>
</dbReference>
<evidence type="ECO:0000256" key="1">
    <source>
        <dbReference type="SAM" id="Phobius"/>
    </source>
</evidence>
<dbReference type="CDD" id="cd07341">
    <property type="entry name" value="M56_BlaR1_MecR1_like"/>
    <property type="match status" value="1"/>
</dbReference>
<keyword evidence="1" id="KW-0812">Transmembrane</keyword>
<reference evidence="3 4" key="1">
    <citation type="submission" date="2016-05" db="EMBL/GenBank/DDBJ databases">
        <title>Paenibacillus oryzae. sp. nov., isolated from the rice root.</title>
        <authorList>
            <person name="Zhang J."/>
            <person name="Zhang X."/>
        </authorList>
    </citation>
    <scope>NUCLEOTIDE SEQUENCE [LARGE SCALE GENOMIC DNA]</scope>
    <source>
        <strain evidence="3 4">1DrF-4</strain>
    </source>
</reference>
<evidence type="ECO:0000313" key="4">
    <source>
        <dbReference type="Proteomes" id="UP000092024"/>
    </source>
</evidence>
<dbReference type="InterPro" id="IPR008756">
    <property type="entry name" value="Peptidase_M56"/>
</dbReference>
<feature type="transmembrane region" description="Helical" evidence="1">
    <location>
        <begin position="34"/>
        <end position="52"/>
    </location>
</feature>
<dbReference type="RefSeq" id="WP_068682903.1">
    <property type="nucleotide sequence ID" value="NZ_LYPA01000054.1"/>
</dbReference>
<feature type="domain" description="Peptidase M56" evidence="2">
    <location>
        <begin position="5"/>
        <end position="281"/>
    </location>
</feature>
<keyword evidence="4" id="KW-1185">Reference proteome</keyword>
<dbReference type="PANTHER" id="PTHR34978:SF3">
    <property type="entry name" value="SLR0241 PROTEIN"/>
    <property type="match status" value="1"/>
</dbReference>
<evidence type="ECO:0000313" key="3">
    <source>
        <dbReference type="EMBL" id="OBR65630.1"/>
    </source>
</evidence>
<feature type="transmembrane region" description="Helical" evidence="1">
    <location>
        <begin position="109"/>
        <end position="131"/>
    </location>
</feature>
<feature type="transmembrane region" description="Helical" evidence="1">
    <location>
        <begin position="6"/>
        <end position="22"/>
    </location>
</feature>
<dbReference type="EMBL" id="LYPA01000054">
    <property type="protein sequence ID" value="OBR65630.1"/>
    <property type="molecule type" value="Genomic_DNA"/>
</dbReference>
<proteinExistence type="predicted"/>
<organism evidence="3 4">
    <name type="scientific">Paenibacillus oryzae</name>
    <dbReference type="NCBI Taxonomy" id="1844972"/>
    <lineage>
        <taxon>Bacteria</taxon>
        <taxon>Bacillati</taxon>
        <taxon>Bacillota</taxon>
        <taxon>Bacilli</taxon>
        <taxon>Bacillales</taxon>
        <taxon>Paenibacillaceae</taxon>
        <taxon>Paenibacillus</taxon>
    </lineage>
</organism>
<feature type="transmembrane region" description="Helical" evidence="1">
    <location>
        <begin position="292"/>
        <end position="314"/>
    </location>
</feature>